<keyword evidence="5 13" id="KW-0175">Coiled coil</keyword>
<keyword evidence="8 12" id="KW-0804">Transcription</keyword>
<comment type="subcellular location">
    <subcellularLocation>
        <location evidence="1 10 11">Nucleus</location>
    </subcellularLocation>
</comment>
<dbReference type="InterPro" id="IPR003350">
    <property type="entry name" value="CUT_dom"/>
</dbReference>
<organism evidence="17 18">
    <name type="scientific">Panagrellus redivivus</name>
    <name type="common">Microworm</name>
    <dbReference type="NCBI Taxonomy" id="6233"/>
    <lineage>
        <taxon>Eukaryota</taxon>
        <taxon>Metazoa</taxon>
        <taxon>Ecdysozoa</taxon>
        <taxon>Nematoda</taxon>
        <taxon>Chromadorea</taxon>
        <taxon>Rhabditida</taxon>
        <taxon>Tylenchina</taxon>
        <taxon>Panagrolaimomorpha</taxon>
        <taxon>Panagrolaimoidea</taxon>
        <taxon>Panagrolaimidae</taxon>
        <taxon>Panagrellus</taxon>
    </lineage>
</organism>
<dbReference type="PROSITE" id="PS00027">
    <property type="entry name" value="HOMEOBOX_1"/>
    <property type="match status" value="1"/>
</dbReference>
<evidence type="ECO:0000256" key="13">
    <source>
        <dbReference type="SAM" id="Coils"/>
    </source>
</evidence>
<dbReference type="InterPro" id="IPR017970">
    <property type="entry name" value="Homeobox_CS"/>
</dbReference>
<evidence type="ECO:0000259" key="16">
    <source>
        <dbReference type="PROSITE" id="PS51042"/>
    </source>
</evidence>
<keyword evidence="9 10" id="KW-0539">Nucleus</keyword>
<dbReference type="Proteomes" id="UP000492821">
    <property type="component" value="Unassembled WGS sequence"/>
</dbReference>
<proteinExistence type="inferred from homology"/>
<evidence type="ECO:0000259" key="15">
    <source>
        <dbReference type="PROSITE" id="PS50071"/>
    </source>
</evidence>
<evidence type="ECO:0000256" key="1">
    <source>
        <dbReference type="ARBA" id="ARBA00004123"/>
    </source>
</evidence>
<dbReference type="AlphaFoldDB" id="A0A7E4ZXU1"/>
<comment type="similarity">
    <text evidence="2 12">Belongs to the CUT homeobox family.</text>
</comment>
<feature type="compositionally biased region" description="Low complexity" evidence="14">
    <location>
        <begin position="276"/>
        <end position="288"/>
    </location>
</feature>
<evidence type="ECO:0000256" key="4">
    <source>
        <dbReference type="ARBA" id="ARBA00023015"/>
    </source>
</evidence>
<feature type="domain" description="Homeobox" evidence="15">
    <location>
        <begin position="804"/>
        <end position="864"/>
    </location>
</feature>
<dbReference type="GO" id="GO:0000981">
    <property type="term" value="F:DNA-binding transcription factor activity, RNA polymerase II-specific"/>
    <property type="evidence" value="ECO:0007669"/>
    <property type="project" value="InterPro"/>
</dbReference>
<dbReference type="PROSITE" id="PS51042">
    <property type="entry name" value="CUT"/>
    <property type="match status" value="2"/>
</dbReference>
<feature type="domain" description="CUT" evidence="16">
    <location>
        <begin position="323"/>
        <end position="413"/>
    </location>
</feature>
<dbReference type="InterPro" id="IPR010982">
    <property type="entry name" value="Lambda_DNA-bd_dom_sf"/>
</dbReference>
<dbReference type="Gene3D" id="1.10.10.60">
    <property type="entry name" value="Homeodomain-like"/>
    <property type="match status" value="1"/>
</dbReference>
<keyword evidence="7 10" id="KW-0371">Homeobox</keyword>
<feature type="DNA-binding region" description="Homeobox" evidence="10">
    <location>
        <begin position="806"/>
        <end position="865"/>
    </location>
</feature>
<evidence type="ECO:0000256" key="2">
    <source>
        <dbReference type="ARBA" id="ARBA00008190"/>
    </source>
</evidence>
<dbReference type="GO" id="GO:0030154">
    <property type="term" value="P:cell differentiation"/>
    <property type="evidence" value="ECO:0007669"/>
    <property type="project" value="UniProtKB-ARBA"/>
</dbReference>
<feature type="region of interest" description="Disordered" evidence="14">
    <location>
        <begin position="272"/>
        <end position="305"/>
    </location>
</feature>
<dbReference type="PANTHER" id="PTHR14043:SF2">
    <property type="entry name" value="HOMEOBOX PROTEIN CUT"/>
    <property type="match status" value="1"/>
</dbReference>
<feature type="compositionally biased region" description="Polar residues" evidence="14">
    <location>
        <begin position="924"/>
        <end position="935"/>
    </location>
</feature>
<dbReference type="Gene3D" id="1.10.260.40">
    <property type="entry name" value="lambda repressor-like DNA-binding domains"/>
    <property type="match status" value="2"/>
</dbReference>
<feature type="region of interest" description="Disordered" evidence="14">
    <location>
        <begin position="119"/>
        <end position="147"/>
    </location>
</feature>
<feature type="region of interest" description="Disordered" evidence="14">
    <location>
        <begin position="221"/>
        <end position="253"/>
    </location>
</feature>
<dbReference type="WBParaSite" id="Pan_g23789.t1">
    <property type="protein sequence ID" value="Pan_g23789.t1"/>
    <property type="gene ID" value="Pan_g23789"/>
</dbReference>
<name>A0A7E4ZXU1_PANRE</name>
<protein>
    <recommendedName>
        <fullName evidence="12">DNA-binding protein SATB</fullName>
    </recommendedName>
    <alternativeName>
        <fullName evidence="12">Special AT-rich sequence-binding protein</fullName>
    </alternativeName>
</protein>
<reference evidence="18" key="2">
    <citation type="submission" date="2020-10" db="UniProtKB">
        <authorList>
            <consortium name="WormBaseParasite"/>
        </authorList>
    </citation>
    <scope>IDENTIFICATION</scope>
</reference>
<keyword evidence="3" id="KW-0677">Repeat</keyword>
<feature type="domain" description="CUT" evidence="16">
    <location>
        <begin position="608"/>
        <end position="695"/>
    </location>
</feature>
<keyword evidence="4 12" id="KW-0805">Transcription regulation</keyword>
<dbReference type="PANTHER" id="PTHR14043">
    <property type="entry name" value="CCAAT DISPLACEMENT PROTEIN-RELATED"/>
    <property type="match status" value="1"/>
</dbReference>
<dbReference type="Pfam" id="PF02376">
    <property type="entry name" value="CUT"/>
    <property type="match status" value="2"/>
</dbReference>
<sequence length="974" mass="107528">MLTETFVSLPNGSFENEITTNDQSEAHSETICISSSDDEAGPPRRRFTTESSEQLRKIIHEQDTLLRKLKNDLYSIQEEREELRMEVASRKTENEELVAEVERYAEVVEQRNAEIAFLKDANRRTPASKAPSKSKGNTETPSKKATAAAKKAAAAAAAAAASNPATIGIDDFLNKSTDDVCAALSSFVQTHSNMLIANSALSFLGLDESGNASDLVASSSDEAITPAPKPTVTPKKAAPLPLPEVEPLDAPASPLNPDNLLSLLFSNKETPVVVNKPKSSGKSSSSKPADAPHAPVKVRVTPPPMSAEDNEIVRQLQERVQRNIYRLGARALKTNEVAKQAKRLMLAYNIGQRLFAKHVMNRVVKSQGSLSELLSKPREWHKHTDKGREAFRRLFGWICDDKAIELLCQLSPRRVSMPCDKVEHPDPESLIETFGASMSPLPSYESVMDIPIEEYSKQYKAAKPYRVPLQVGIPIDEKSISPIPKQQTPILVPQLPAENTMPLTVVTPIANSSSRGNNSRWRHDDIPKEKIIDIFEAEKAKLREQEDTIELAMTTSPLRSAPGHRPSNGVITVHVPVRPRSESHDTMDGSISPNLTEQGRAEPIPITQEQYDKFPSVNTDSLVRQVKDFLVRHSISQRQFGDKVLGLSQGSVSDLLARPKPWGLLTHKGREPFIRMRMFLDECKSFAPDDEAPMDETVISNHEVSPEVQIVQHVRAPREIKVEPVSEVGSDYELKLNSSQLKLLGRTGLDTSNLGSLENVTVGQLLKKALPLNDPQANSYMNVNGATKRKSISPDDESATPAKRMPRFQRTVISDKQKEALYYIYSYEPRPSSSVIEQLAIRLGLSSRTVTNWFHNHRTRQKAKETKMAKDGIELPNQNNIHKYDAKTTEYLKSFLEIIKRDSPAATEPENGISPPPNLDSIKESSATTDTSKQDIANEDAEATNGASDEDPATASGSLAKAVSRMHARAALAI</sequence>
<evidence type="ECO:0000256" key="10">
    <source>
        <dbReference type="PROSITE-ProRule" id="PRU00108"/>
    </source>
</evidence>
<dbReference type="CDD" id="cd00086">
    <property type="entry name" value="homeodomain"/>
    <property type="match status" value="1"/>
</dbReference>
<evidence type="ECO:0000256" key="5">
    <source>
        <dbReference type="ARBA" id="ARBA00023054"/>
    </source>
</evidence>
<evidence type="ECO:0000256" key="3">
    <source>
        <dbReference type="ARBA" id="ARBA00022737"/>
    </source>
</evidence>
<dbReference type="SMART" id="SM00389">
    <property type="entry name" value="HOX"/>
    <property type="match status" value="1"/>
</dbReference>
<dbReference type="Pfam" id="PF00046">
    <property type="entry name" value="Homeodomain"/>
    <property type="match status" value="1"/>
</dbReference>
<evidence type="ECO:0000256" key="7">
    <source>
        <dbReference type="ARBA" id="ARBA00023155"/>
    </source>
</evidence>
<dbReference type="PROSITE" id="PS50071">
    <property type="entry name" value="HOMEOBOX_2"/>
    <property type="match status" value="1"/>
</dbReference>
<feature type="region of interest" description="Disordered" evidence="14">
    <location>
        <begin position="903"/>
        <end position="960"/>
    </location>
</feature>
<dbReference type="InterPro" id="IPR009057">
    <property type="entry name" value="Homeodomain-like_sf"/>
</dbReference>
<keyword evidence="17" id="KW-1185">Reference proteome</keyword>
<feature type="compositionally biased region" description="Acidic residues" evidence="14">
    <location>
        <begin position="937"/>
        <end position="952"/>
    </location>
</feature>
<evidence type="ECO:0000256" key="12">
    <source>
        <dbReference type="RuleBase" id="RU361129"/>
    </source>
</evidence>
<evidence type="ECO:0000256" key="8">
    <source>
        <dbReference type="ARBA" id="ARBA00023163"/>
    </source>
</evidence>
<dbReference type="GO" id="GO:0000977">
    <property type="term" value="F:RNA polymerase II transcription regulatory region sequence-specific DNA binding"/>
    <property type="evidence" value="ECO:0007669"/>
    <property type="project" value="TreeGrafter"/>
</dbReference>
<keyword evidence="6 10" id="KW-0238">DNA-binding</keyword>
<evidence type="ECO:0000256" key="6">
    <source>
        <dbReference type="ARBA" id="ARBA00023125"/>
    </source>
</evidence>
<feature type="compositionally biased region" description="Polar residues" evidence="14">
    <location>
        <begin position="9"/>
        <end position="23"/>
    </location>
</feature>
<dbReference type="SUPFAM" id="SSF47413">
    <property type="entry name" value="lambda repressor-like DNA-binding domains"/>
    <property type="match status" value="2"/>
</dbReference>
<feature type="coiled-coil region" evidence="13">
    <location>
        <begin position="66"/>
        <end position="114"/>
    </location>
</feature>
<evidence type="ECO:0000313" key="18">
    <source>
        <dbReference type="WBParaSite" id="Pan_g23789.t1"/>
    </source>
</evidence>
<feature type="region of interest" description="Disordered" evidence="14">
    <location>
        <begin position="9"/>
        <end position="52"/>
    </location>
</feature>
<accession>A0A7E4ZXU1</accession>
<evidence type="ECO:0000256" key="14">
    <source>
        <dbReference type="SAM" id="MobiDB-lite"/>
    </source>
</evidence>
<feature type="compositionally biased region" description="Low complexity" evidence="14">
    <location>
        <begin position="230"/>
        <end position="253"/>
    </location>
</feature>
<evidence type="ECO:0000313" key="17">
    <source>
        <dbReference type="Proteomes" id="UP000492821"/>
    </source>
</evidence>
<reference evidence="17" key="1">
    <citation type="journal article" date="2013" name="Genetics">
        <title>The draft genome and transcriptome of Panagrellus redivivus are shaped by the harsh demands of a free-living lifestyle.</title>
        <authorList>
            <person name="Srinivasan J."/>
            <person name="Dillman A.R."/>
            <person name="Macchietto M.G."/>
            <person name="Heikkinen L."/>
            <person name="Lakso M."/>
            <person name="Fracchia K.M."/>
            <person name="Antoshechkin I."/>
            <person name="Mortazavi A."/>
            <person name="Wong G."/>
            <person name="Sternberg P.W."/>
        </authorList>
    </citation>
    <scope>NUCLEOTIDE SEQUENCE [LARGE SCALE GENOMIC DNA]</scope>
    <source>
        <strain evidence="17">MT8872</strain>
    </source>
</reference>
<dbReference type="SUPFAM" id="SSF46689">
    <property type="entry name" value="Homeodomain-like"/>
    <property type="match status" value="1"/>
</dbReference>
<evidence type="ECO:0000256" key="9">
    <source>
        <dbReference type="ARBA" id="ARBA00023242"/>
    </source>
</evidence>
<dbReference type="InterPro" id="IPR001356">
    <property type="entry name" value="HD"/>
</dbReference>
<evidence type="ECO:0000256" key="11">
    <source>
        <dbReference type="RuleBase" id="RU000682"/>
    </source>
</evidence>
<dbReference type="SMART" id="SM01109">
    <property type="entry name" value="CUT"/>
    <property type="match status" value="2"/>
</dbReference>
<dbReference type="GO" id="GO:0005634">
    <property type="term" value="C:nucleus"/>
    <property type="evidence" value="ECO:0007669"/>
    <property type="project" value="UniProtKB-SubCell"/>
</dbReference>